<keyword evidence="3 6" id="KW-0812">Transmembrane</keyword>
<feature type="transmembrane region" description="Helical" evidence="6">
    <location>
        <begin position="230"/>
        <end position="252"/>
    </location>
</feature>
<evidence type="ECO:0000256" key="3">
    <source>
        <dbReference type="ARBA" id="ARBA00022692"/>
    </source>
</evidence>
<dbReference type="GO" id="GO:0022857">
    <property type="term" value="F:transmembrane transporter activity"/>
    <property type="evidence" value="ECO:0007669"/>
    <property type="project" value="InterPro"/>
</dbReference>
<protein>
    <submittedName>
        <fullName evidence="7">Amino acid permease</fullName>
    </submittedName>
</protein>
<feature type="transmembrane region" description="Helical" evidence="6">
    <location>
        <begin position="114"/>
        <end position="139"/>
    </location>
</feature>
<dbReference type="Proteomes" id="UP000000637">
    <property type="component" value="Plasmid pTC2"/>
</dbReference>
<dbReference type="InterPro" id="IPR050367">
    <property type="entry name" value="APC_superfamily"/>
</dbReference>
<accession>A1RDN5</accession>
<feature type="transmembrane region" description="Helical" evidence="6">
    <location>
        <begin position="425"/>
        <end position="446"/>
    </location>
</feature>
<dbReference type="EMBL" id="CP000476">
    <property type="protein sequence ID" value="ABM10733.1"/>
    <property type="molecule type" value="Genomic_DNA"/>
</dbReference>
<keyword evidence="5 6" id="KW-0472">Membrane</keyword>
<dbReference type="PIRSF" id="PIRSF006060">
    <property type="entry name" value="AA_transporter"/>
    <property type="match status" value="1"/>
</dbReference>
<feature type="transmembrane region" description="Helical" evidence="6">
    <location>
        <begin position="364"/>
        <end position="386"/>
    </location>
</feature>
<evidence type="ECO:0000256" key="5">
    <source>
        <dbReference type="ARBA" id="ARBA00023136"/>
    </source>
</evidence>
<dbReference type="HOGENOM" id="CLU_007946_20_2_11"/>
<dbReference type="PANTHER" id="PTHR42770">
    <property type="entry name" value="AMINO ACID TRANSPORTER-RELATED"/>
    <property type="match status" value="1"/>
</dbReference>
<keyword evidence="7" id="KW-0614">Plasmid</keyword>
<proteinExistence type="predicted"/>
<keyword evidence="8" id="KW-1185">Reference proteome</keyword>
<feature type="transmembrane region" description="Helical" evidence="6">
    <location>
        <begin position="458"/>
        <end position="476"/>
    </location>
</feature>
<dbReference type="PANTHER" id="PTHR42770:SF7">
    <property type="entry name" value="MEMBRANE PROTEIN"/>
    <property type="match status" value="1"/>
</dbReference>
<feature type="transmembrane region" description="Helical" evidence="6">
    <location>
        <begin position="309"/>
        <end position="337"/>
    </location>
</feature>
<evidence type="ECO:0000256" key="4">
    <source>
        <dbReference type="ARBA" id="ARBA00022989"/>
    </source>
</evidence>
<dbReference type="KEGG" id="aau:AAur_pTC20197"/>
<evidence type="ECO:0000313" key="7">
    <source>
        <dbReference type="EMBL" id="ABM10733.1"/>
    </source>
</evidence>
<feature type="transmembrane region" description="Helical" evidence="6">
    <location>
        <begin position="264"/>
        <end position="282"/>
    </location>
</feature>
<evidence type="ECO:0000256" key="6">
    <source>
        <dbReference type="SAM" id="Phobius"/>
    </source>
</evidence>
<dbReference type="Gene3D" id="1.20.1740.10">
    <property type="entry name" value="Amino acid/polyamine transporter I"/>
    <property type="match status" value="1"/>
</dbReference>
<feature type="transmembrane region" description="Helical" evidence="6">
    <location>
        <begin position="46"/>
        <end position="68"/>
    </location>
</feature>
<dbReference type="GO" id="GO:0005886">
    <property type="term" value="C:plasma membrane"/>
    <property type="evidence" value="ECO:0007669"/>
    <property type="project" value="UniProtKB-SubCell"/>
</dbReference>
<comment type="subcellular location">
    <subcellularLocation>
        <location evidence="1">Cell membrane</location>
        <topology evidence="1">Multi-pass membrane protein</topology>
    </subcellularLocation>
</comment>
<sequence length="507" mass="52893">MPSRRRAGWPAFALRVRMPSTRRSRLVSSRSPVAGLSRRNLPFIPVFAQAVAAVAPAGAMSVIPALVFGATGSYLVLSFLLAMVVILLVSSCLRPMAQRMAAVSGLYSYTAKGLGPVAAITAGWSAIFGYGLVAMASLLAVGTYGANILENLGASAGSGTLVVCSTILAAGALAGFFMVRGIRISAKVTLVVECVSILLLAALLTAYFVLARPRVDFASVFSGSDDFHSLSLGVVVAVSAFVGFESSTTLGGEAQRPLINIPRTIRWTPVVTGALYLLAVTGQDIALRDAPASIAASTTPLSDMFHLKIAPFMAVMLDAGIAGSFFACTVASVNALARTLFCMGREGVAPKVIGRAHPAFKTPWTAIVTAIPVVAGVPIVMVLSGVSPEKGLIDLFTLGAYGYLGTYVLASASLPFFLRRIGESTWLSWGMGGLTVGAVVFVVWNAVAVSVQEGNFQAVIYGALITLSVLYAQFLLRHSPSRMDAVGIYDQTSDSDVHGSSPAGWIK</sequence>
<dbReference type="InterPro" id="IPR002293">
    <property type="entry name" value="AA/rel_permease1"/>
</dbReference>
<keyword evidence="2" id="KW-1003">Cell membrane</keyword>
<evidence type="ECO:0000256" key="2">
    <source>
        <dbReference type="ARBA" id="ARBA00022475"/>
    </source>
</evidence>
<dbReference type="Pfam" id="PF13520">
    <property type="entry name" value="AA_permease_2"/>
    <property type="match status" value="1"/>
</dbReference>
<feature type="transmembrane region" description="Helical" evidence="6">
    <location>
        <begin position="190"/>
        <end position="210"/>
    </location>
</feature>
<dbReference type="eggNOG" id="COG0531">
    <property type="taxonomic scope" value="Bacteria"/>
</dbReference>
<geneLocation type="plasmid" evidence="7 8">
    <name>pTC2</name>
</geneLocation>
<name>A1RDN5_PAEAT</name>
<keyword evidence="4 6" id="KW-1133">Transmembrane helix</keyword>
<evidence type="ECO:0000256" key="1">
    <source>
        <dbReference type="ARBA" id="ARBA00004651"/>
    </source>
</evidence>
<dbReference type="AlphaFoldDB" id="A1RDN5"/>
<feature type="transmembrane region" description="Helical" evidence="6">
    <location>
        <begin position="74"/>
        <end position="93"/>
    </location>
</feature>
<feature type="transmembrane region" description="Helical" evidence="6">
    <location>
        <begin position="398"/>
        <end position="418"/>
    </location>
</feature>
<gene>
    <name evidence="7" type="ordered locus">AAur_pTC20197</name>
</gene>
<evidence type="ECO:0000313" key="8">
    <source>
        <dbReference type="Proteomes" id="UP000000637"/>
    </source>
</evidence>
<organism evidence="7 8">
    <name type="scientific">Paenarthrobacter aurescens (strain TC1)</name>
    <dbReference type="NCBI Taxonomy" id="290340"/>
    <lineage>
        <taxon>Bacteria</taxon>
        <taxon>Bacillati</taxon>
        <taxon>Actinomycetota</taxon>
        <taxon>Actinomycetes</taxon>
        <taxon>Micrococcales</taxon>
        <taxon>Micrococcaceae</taxon>
        <taxon>Paenarthrobacter</taxon>
    </lineage>
</organism>
<feature type="transmembrane region" description="Helical" evidence="6">
    <location>
        <begin position="159"/>
        <end position="178"/>
    </location>
</feature>
<reference evidence="7 8" key="1">
    <citation type="journal article" date="2006" name="PLoS Genet.">
        <title>Secrets of soil survival revealed by the genome sequence of Arthrobacter aurescens TC1.</title>
        <authorList>
            <person name="Mongodin E.F."/>
            <person name="Shapir N."/>
            <person name="Daugherty S.C."/>
            <person name="DeBoy R.T."/>
            <person name="Emerson J.B."/>
            <person name="Shvartzbeyn A."/>
            <person name="Radune D."/>
            <person name="Vamathevan J."/>
            <person name="Riggs F."/>
            <person name="Grinberg V."/>
            <person name="Khouri H."/>
            <person name="Wackett L.P."/>
            <person name="Nelson K.E."/>
            <person name="Sadowsky M.J."/>
        </authorList>
    </citation>
    <scope>NUCLEOTIDE SEQUENCE [LARGE SCALE GENOMIC DNA]</scope>
    <source>
        <strain evidence="7 8">TC1</strain>
    </source>
</reference>